<dbReference type="Proteomes" id="UP001281761">
    <property type="component" value="Unassembled WGS sequence"/>
</dbReference>
<comment type="caution">
    <text evidence="2">The sequence shown here is derived from an EMBL/GenBank/DDBJ whole genome shotgun (WGS) entry which is preliminary data.</text>
</comment>
<feature type="region of interest" description="Disordered" evidence="1">
    <location>
        <begin position="89"/>
        <end position="171"/>
    </location>
</feature>
<feature type="compositionally biased region" description="Basic and acidic residues" evidence="1">
    <location>
        <begin position="462"/>
        <end position="476"/>
    </location>
</feature>
<sequence length="543" mass="58574">MLKRPRTFLRLNISQQTLQTLAKPPTHSVLPDPQHLRTAEADDDPTTRNIPPSRSQPIHCLDFPPPISLPAHPLSYSLTRARSGGSVAFSVSPTNNGRPCTPQASHVPQTSDVPIASNPPSPPAHIHQPVRPGLPAPHIPRSGCSSRKHSRPSPLRRPGPPSPSITPFSNASEINVDGEIFTHRVQLDLEHEMWIGSIIIVRDSASQTQHRATKMEEQRREFRKGQTSFELDSIFVCSTSPLSDLTVAPDEFDEVVFPEEFNRISDAGQGSTATLPQKKLPLLLDTGVANCGESSVDTTCGVGCDTHSRRAISAMSEWKKGGLGRWTVSSTSSLPSNDESGLTFLFFSEISPSFPLASAPVQPEVCLLLHSPSSPTLSTDAVSIQTTLHLALFRSLRTQTNPTRSRLQHPPPNLRTTTTLLYSAPTKQGPRSLPIHSRPLRSLPSILAVAPLPTPSAPNSASREKGWGNDCSDERCSLASSASASSLPVPSSSPHNSEIDGGVWMSDAEGKRGQFCPFSDPSKSPNDGEEYNAMAFDARCASA</sequence>
<organism evidence="2 3">
    <name type="scientific">Blattamonas nauphoetae</name>
    <dbReference type="NCBI Taxonomy" id="2049346"/>
    <lineage>
        <taxon>Eukaryota</taxon>
        <taxon>Metamonada</taxon>
        <taxon>Preaxostyla</taxon>
        <taxon>Oxymonadida</taxon>
        <taxon>Blattamonas</taxon>
    </lineage>
</organism>
<feature type="compositionally biased region" description="Polar residues" evidence="1">
    <location>
        <begin position="47"/>
        <end position="56"/>
    </location>
</feature>
<evidence type="ECO:0000313" key="3">
    <source>
        <dbReference type="Proteomes" id="UP001281761"/>
    </source>
</evidence>
<dbReference type="EMBL" id="JARBJD010000146">
    <property type="protein sequence ID" value="KAK2949905.1"/>
    <property type="molecule type" value="Genomic_DNA"/>
</dbReference>
<proteinExistence type="predicted"/>
<feature type="compositionally biased region" description="Polar residues" evidence="1">
    <location>
        <begin position="89"/>
        <end position="112"/>
    </location>
</feature>
<protein>
    <submittedName>
        <fullName evidence="2">Uncharacterized protein</fullName>
    </submittedName>
</protein>
<feature type="compositionally biased region" description="Pro residues" evidence="1">
    <location>
        <begin position="155"/>
        <end position="164"/>
    </location>
</feature>
<gene>
    <name evidence="2" type="ORF">BLNAU_15134</name>
</gene>
<feature type="region of interest" description="Disordered" evidence="1">
    <location>
        <begin position="22"/>
        <end position="57"/>
    </location>
</feature>
<evidence type="ECO:0000256" key="1">
    <source>
        <dbReference type="SAM" id="MobiDB-lite"/>
    </source>
</evidence>
<feature type="region of interest" description="Disordered" evidence="1">
    <location>
        <begin position="451"/>
        <end position="530"/>
    </location>
</feature>
<reference evidence="2 3" key="1">
    <citation type="journal article" date="2022" name="bioRxiv">
        <title>Genomics of Preaxostyla Flagellates Illuminates Evolutionary Transitions and the Path Towards Mitochondrial Loss.</title>
        <authorList>
            <person name="Novak L.V.F."/>
            <person name="Treitli S.C."/>
            <person name="Pyrih J."/>
            <person name="Halakuc P."/>
            <person name="Pipaliya S.V."/>
            <person name="Vacek V."/>
            <person name="Brzon O."/>
            <person name="Soukal P."/>
            <person name="Eme L."/>
            <person name="Dacks J.B."/>
            <person name="Karnkowska A."/>
            <person name="Elias M."/>
            <person name="Hampl V."/>
        </authorList>
    </citation>
    <scope>NUCLEOTIDE SEQUENCE [LARGE SCALE GENOMIC DNA]</scope>
    <source>
        <strain evidence="2">NAU3</strain>
        <tissue evidence="2">Gut</tissue>
    </source>
</reference>
<accession>A0ABQ9XFA2</accession>
<evidence type="ECO:0000313" key="2">
    <source>
        <dbReference type="EMBL" id="KAK2949905.1"/>
    </source>
</evidence>
<keyword evidence="3" id="KW-1185">Reference proteome</keyword>
<name>A0ABQ9XFA2_9EUKA</name>
<feature type="compositionally biased region" description="Low complexity" evidence="1">
    <location>
        <begin position="477"/>
        <end position="494"/>
    </location>
</feature>